<reference evidence="1" key="1">
    <citation type="submission" date="2022-08" db="UniProtKB">
        <authorList>
            <consortium name="EnsemblMetazoa"/>
        </authorList>
    </citation>
    <scope>IDENTIFICATION</scope>
    <source>
        <strain evidence="1">05x7-T-G4-1.051#20</strain>
    </source>
</reference>
<accession>A0A8W8N5Y5</accession>
<dbReference type="AlphaFoldDB" id="A0A8W8N5Y5"/>
<dbReference type="EnsemblMetazoa" id="G4017.1">
    <property type="protein sequence ID" value="G4017.1:cds"/>
    <property type="gene ID" value="G4017"/>
</dbReference>
<organism evidence="1 2">
    <name type="scientific">Magallana gigas</name>
    <name type="common">Pacific oyster</name>
    <name type="synonym">Crassostrea gigas</name>
    <dbReference type="NCBI Taxonomy" id="29159"/>
    <lineage>
        <taxon>Eukaryota</taxon>
        <taxon>Metazoa</taxon>
        <taxon>Spiralia</taxon>
        <taxon>Lophotrochozoa</taxon>
        <taxon>Mollusca</taxon>
        <taxon>Bivalvia</taxon>
        <taxon>Autobranchia</taxon>
        <taxon>Pteriomorphia</taxon>
        <taxon>Ostreida</taxon>
        <taxon>Ostreoidea</taxon>
        <taxon>Ostreidae</taxon>
        <taxon>Magallana</taxon>
    </lineage>
</organism>
<evidence type="ECO:0000313" key="1">
    <source>
        <dbReference type="EnsemblMetazoa" id="G4017.1:cds"/>
    </source>
</evidence>
<protein>
    <submittedName>
        <fullName evidence="1">Uncharacterized protein</fullName>
    </submittedName>
</protein>
<sequence length="91" mass="10357">MAFNVVKNCPLTFLDWSSRAVSTCSNEENYHCVEDEYSRIVEVCTVPIWIEAGHCPVYNSETKKVDARVCVGDLCHKQTFTSNNVYKCKSN</sequence>
<evidence type="ECO:0000313" key="2">
    <source>
        <dbReference type="Proteomes" id="UP000005408"/>
    </source>
</evidence>
<dbReference type="Proteomes" id="UP000005408">
    <property type="component" value="Unassembled WGS sequence"/>
</dbReference>
<name>A0A8W8N5Y5_MAGGI</name>
<proteinExistence type="predicted"/>
<keyword evidence="2" id="KW-1185">Reference proteome</keyword>